<name>A0A2S7SWK3_9BACT</name>
<accession>A0A2S7SWK3</accession>
<proteinExistence type="predicted"/>
<sequence length="778" mass="88440">MNNIGSKTGLLITIVFAIAVTTFALGGIVTHPWHMMTELGADGGKNIFTYLYHSLYGMGLWFTGMNYPYGEHIVYTDGQPLLSVPLSYLKGHVTIESALTIMWWAISLSYVLSIVYCYKILVQFKVPWLPAMLFAALISLCSPQLMGISGHYALAYCCFLPMLFYYTLQYHLTGKWKYPAFIFIMGCISILLHPYFAAVALIWAGGYTLGHFFTIKAGIWPKIKHVLPLLISTGAVLVLFGIFMKVTDPFAKERPAMPFGMLANCTHIKDIFSSVYSPFWGVVKDHTRFTKISAGGEGFIYLGLAVIFAVGYAMLIAIRKLISKDPATLLTPTFQPIWLIMATLALLFGMGVPFIWHMEWLLDYASAFRQFRTLGRFSWIFYYIITIYGAVVIYSLYARYLANNKKTIAYAIITAGIGIWTIETNGYLKRSRNAAKEGYNNYNIFLSKSELNNKQWGEFVAKPDEIVSWQEFLAAHNYTKDSFQSILVLPFFATGSEKLWVCSDENISAWSVAMAAKAGIQLHLPVVDIMMSRSSWVQTFKQVKIAGGPYAEKPMVNDLHSNKPFLLLHTDYSTLNPDQQYLLNLSKPLGHFLHCTVYVCYPEQIKKNDDYYNYSAHFSCTNANSIKGNFYFDHFSKGSFHSPFNDGAMPLKEIKETICDVPLTPVKDNQLYEFSCWFRTPEDNYKSPDCMLYALNSKNTIIDSFPARSIESVDNFGVWLRCNAYFTLSAATRHIRCRMLNFADQPCLAMDELMIRPADSVMISNGRINNHWLNRRYE</sequence>
<feature type="domain" description="DUF6311" evidence="2">
    <location>
        <begin position="60"/>
        <end position="399"/>
    </location>
</feature>
<evidence type="ECO:0000313" key="3">
    <source>
        <dbReference type="EMBL" id="PQJ10906.1"/>
    </source>
</evidence>
<keyword evidence="1" id="KW-0472">Membrane</keyword>
<gene>
    <name evidence="3" type="ORF">CJD36_013120</name>
</gene>
<dbReference type="InterPro" id="IPR046278">
    <property type="entry name" value="DUF6311"/>
</dbReference>
<reference evidence="3 4" key="1">
    <citation type="submission" date="2018-01" db="EMBL/GenBank/DDBJ databases">
        <title>A novel member of the phylum Bacteroidetes isolated from glacier ice.</title>
        <authorList>
            <person name="Liu Q."/>
            <person name="Xin Y.-H."/>
        </authorList>
    </citation>
    <scope>NUCLEOTIDE SEQUENCE [LARGE SCALE GENOMIC DNA]</scope>
    <source>
        <strain evidence="3 4">RB1R16</strain>
    </source>
</reference>
<dbReference type="OrthoDB" id="611406at2"/>
<feature type="transmembrane region" description="Helical" evidence="1">
    <location>
        <begin position="101"/>
        <end position="121"/>
    </location>
</feature>
<keyword evidence="1" id="KW-0812">Transmembrane</keyword>
<feature type="transmembrane region" description="Helical" evidence="1">
    <location>
        <begin position="152"/>
        <end position="168"/>
    </location>
</feature>
<feature type="transmembrane region" description="Helical" evidence="1">
    <location>
        <begin position="408"/>
        <end position="428"/>
    </location>
</feature>
<feature type="transmembrane region" description="Helical" evidence="1">
    <location>
        <begin position="377"/>
        <end position="396"/>
    </location>
</feature>
<feature type="transmembrane region" description="Helical" evidence="1">
    <location>
        <begin position="9"/>
        <end position="29"/>
    </location>
</feature>
<evidence type="ECO:0000313" key="4">
    <source>
        <dbReference type="Proteomes" id="UP000239872"/>
    </source>
</evidence>
<dbReference type="EMBL" id="PPSL01000003">
    <property type="protein sequence ID" value="PQJ10906.1"/>
    <property type="molecule type" value="Genomic_DNA"/>
</dbReference>
<keyword evidence="4" id="KW-1185">Reference proteome</keyword>
<dbReference type="Pfam" id="PF19830">
    <property type="entry name" value="DUF6311"/>
    <property type="match status" value="1"/>
</dbReference>
<evidence type="ECO:0000259" key="2">
    <source>
        <dbReference type="Pfam" id="PF19830"/>
    </source>
</evidence>
<dbReference type="AlphaFoldDB" id="A0A2S7SWK3"/>
<protein>
    <recommendedName>
        <fullName evidence="2">DUF6311 domain-containing protein</fullName>
    </recommendedName>
</protein>
<dbReference type="RefSeq" id="WP_105039633.1">
    <property type="nucleotide sequence ID" value="NZ_PPSL01000003.1"/>
</dbReference>
<feature type="transmembrane region" description="Helical" evidence="1">
    <location>
        <begin position="225"/>
        <end position="244"/>
    </location>
</feature>
<dbReference type="Proteomes" id="UP000239872">
    <property type="component" value="Unassembled WGS sequence"/>
</dbReference>
<feature type="transmembrane region" description="Helical" evidence="1">
    <location>
        <begin position="337"/>
        <end position="356"/>
    </location>
</feature>
<feature type="transmembrane region" description="Helical" evidence="1">
    <location>
        <begin position="128"/>
        <end position="146"/>
    </location>
</feature>
<feature type="transmembrane region" description="Helical" evidence="1">
    <location>
        <begin position="298"/>
        <end position="317"/>
    </location>
</feature>
<evidence type="ECO:0000256" key="1">
    <source>
        <dbReference type="SAM" id="Phobius"/>
    </source>
</evidence>
<keyword evidence="1" id="KW-1133">Transmembrane helix</keyword>
<organism evidence="3 4">
    <name type="scientific">Flavipsychrobacter stenotrophus</name>
    <dbReference type="NCBI Taxonomy" id="2077091"/>
    <lineage>
        <taxon>Bacteria</taxon>
        <taxon>Pseudomonadati</taxon>
        <taxon>Bacteroidota</taxon>
        <taxon>Chitinophagia</taxon>
        <taxon>Chitinophagales</taxon>
        <taxon>Chitinophagaceae</taxon>
        <taxon>Flavipsychrobacter</taxon>
    </lineage>
</organism>
<feature type="transmembrane region" description="Helical" evidence="1">
    <location>
        <begin position="180"/>
        <end position="205"/>
    </location>
</feature>
<comment type="caution">
    <text evidence="3">The sequence shown here is derived from an EMBL/GenBank/DDBJ whole genome shotgun (WGS) entry which is preliminary data.</text>
</comment>